<name>A0A2Z7CZR4_9LAMI</name>
<reference evidence="2 3" key="1">
    <citation type="journal article" date="2015" name="Proc. Natl. Acad. Sci. U.S.A.">
        <title>The resurrection genome of Boea hygrometrica: A blueprint for survival of dehydration.</title>
        <authorList>
            <person name="Xiao L."/>
            <person name="Yang G."/>
            <person name="Zhang L."/>
            <person name="Yang X."/>
            <person name="Zhao S."/>
            <person name="Ji Z."/>
            <person name="Zhou Q."/>
            <person name="Hu M."/>
            <person name="Wang Y."/>
            <person name="Chen M."/>
            <person name="Xu Y."/>
            <person name="Jin H."/>
            <person name="Xiao X."/>
            <person name="Hu G."/>
            <person name="Bao F."/>
            <person name="Hu Y."/>
            <person name="Wan P."/>
            <person name="Li L."/>
            <person name="Deng X."/>
            <person name="Kuang T."/>
            <person name="Xiang C."/>
            <person name="Zhu J.K."/>
            <person name="Oliver M.J."/>
            <person name="He Y."/>
        </authorList>
    </citation>
    <scope>NUCLEOTIDE SEQUENCE [LARGE SCALE GENOMIC DNA]</scope>
    <source>
        <strain evidence="3">cv. XS01</strain>
    </source>
</reference>
<evidence type="ECO:0000256" key="1">
    <source>
        <dbReference type="SAM" id="MobiDB-lite"/>
    </source>
</evidence>
<feature type="region of interest" description="Disordered" evidence="1">
    <location>
        <begin position="1"/>
        <end position="24"/>
    </location>
</feature>
<gene>
    <name evidence="2" type="ORF">F511_39093</name>
</gene>
<evidence type="ECO:0000313" key="3">
    <source>
        <dbReference type="Proteomes" id="UP000250235"/>
    </source>
</evidence>
<dbReference type="EMBL" id="KQ991103">
    <property type="protein sequence ID" value="KZV52330.1"/>
    <property type="molecule type" value="Genomic_DNA"/>
</dbReference>
<dbReference type="Proteomes" id="UP000250235">
    <property type="component" value="Unassembled WGS sequence"/>
</dbReference>
<evidence type="ECO:0000313" key="2">
    <source>
        <dbReference type="EMBL" id="KZV52330.1"/>
    </source>
</evidence>
<keyword evidence="3" id="KW-1185">Reference proteome</keyword>
<sequence>MAENSSDFGRKVSKNSHPKGHDFPTKIATLVAGEVWREVGVSWARLVTSISGDERRTSNELKLLQSLLSTPDLTIDDVNDYGDHLFKKRKEDDKMRYRMATGLVGMGLGKPETYPAKKRNSGFSISSHGLCCRLDLTLKLYGQCISSHLGTKSACTPAVT</sequence>
<dbReference type="AlphaFoldDB" id="A0A2Z7CZR4"/>
<proteinExistence type="predicted"/>
<organism evidence="2 3">
    <name type="scientific">Dorcoceras hygrometricum</name>
    <dbReference type="NCBI Taxonomy" id="472368"/>
    <lineage>
        <taxon>Eukaryota</taxon>
        <taxon>Viridiplantae</taxon>
        <taxon>Streptophyta</taxon>
        <taxon>Embryophyta</taxon>
        <taxon>Tracheophyta</taxon>
        <taxon>Spermatophyta</taxon>
        <taxon>Magnoliopsida</taxon>
        <taxon>eudicotyledons</taxon>
        <taxon>Gunneridae</taxon>
        <taxon>Pentapetalae</taxon>
        <taxon>asterids</taxon>
        <taxon>lamiids</taxon>
        <taxon>Lamiales</taxon>
        <taxon>Gesneriaceae</taxon>
        <taxon>Didymocarpoideae</taxon>
        <taxon>Trichosporeae</taxon>
        <taxon>Loxocarpinae</taxon>
        <taxon>Dorcoceras</taxon>
    </lineage>
</organism>
<accession>A0A2Z7CZR4</accession>
<protein>
    <submittedName>
        <fullName evidence="2">Uncharacterized protein</fullName>
    </submittedName>
</protein>